<dbReference type="AlphaFoldDB" id="A0A5C2S2T5"/>
<proteinExistence type="predicted"/>
<dbReference type="Pfam" id="PF17667">
    <property type="entry name" value="Pkinase_fungal"/>
    <property type="match status" value="1"/>
</dbReference>
<dbReference type="Proteomes" id="UP000313359">
    <property type="component" value="Unassembled WGS sequence"/>
</dbReference>
<dbReference type="OrthoDB" id="2745837at2759"/>
<dbReference type="InterPro" id="IPR040976">
    <property type="entry name" value="Pkinase_fungal"/>
</dbReference>
<name>A0A5C2S2T5_9APHY</name>
<dbReference type="PANTHER" id="PTHR38248">
    <property type="entry name" value="FUNK1 6"/>
    <property type="match status" value="1"/>
</dbReference>
<dbReference type="Gene3D" id="1.10.510.10">
    <property type="entry name" value="Transferase(Phosphotransferase) domain 1"/>
    <property type="match status" value="1"/>
</dbReference>
<feature type="compositionally biased region" description="Low complexity" evidence="1">
    <location>
        <begin position="668"/>
        <end position="678"/>
    </location>
</feature>
<dbReference type="InterPro" id="IPR011009">
    <property type="entry name" value="Kinase-like_dom_sf"/>
</dbReference>
<protein>
    <recommendedName>
        <fullName evidence="2">Fungal-type protein kinase domain-containing protein</fullName>
    </recommendedName>
</protein>
<evidence type="ECO:0000313" key="3">
    <source>
        <dbReference type="EMBL" id="RPD57792.1"/>
    </source>
</evidence>
<reference evidence="3" key="1">
    <citation type="journal article" date="2018" name="Genome Biol. Evol.">
        <title>Genomics and development of Lentinus tigrinus, a white-rot wood-decaying mushroom with dimorphic fruiting bodies.</title>
        <authorList>
            <person name="Wu B."/>
            <person name="Xu Z."/>
            <person name="Knudson A."/>
            <person name="Carlson A."/>
            <person name="Chen N."/>
            <person name="Kovaka S."/>
            <person name="LaButti K."/>
            <person name="Lipzen A."/>
            <person name="Pennachio C."/>
            <person name="Riley R."/>
            <person name="Schakwitz W."/>
            <person name="Umezawa K."/>
            <person name="Ohm R.A."/>
            <person name="Grigoriev I.V."/>
            <person name="Nagy L.G."/>
            <person name="Gibbons J."/>
            <person name="Hibbett D."/>
        </authorList>
    </citation>
    <scope>NUCLEOTIDE SEQUENCE [LARGE SCALE GENOMIC DNA]</scope>
    <source>
        <strain evidence="3">ALCF2SS1-6</strain>
    </source>
</reference>
<feature type="domain" description="Fungal-type protein kinase" evidence="2">
    <location>
        <begin position="142"/>
        <end position="516"/>
    </location>
</feature>
<keyword evidence="4" id="KW-1185">Reference proteome</keyword>
<evidence type="ECO:0000313" key="4">
    <source>
        <dbReference type="Proteomes" id="UP000313359"/>
    </source>
</evidence>
<dbReference type="PROSITE" id="PS00109">
    <property type="entry name" value="PROTEIN_KINASE_TYR"/>
    <property type="match status" value="1"/>
</dbReference>
<dbReference type="EMBL" id="ML122279">
    <property type="protein sequence ID" value="RPD57792.1"/>
    <property type="molecule type" value="Genomic_DNA"/>
</dbReference>
<dbReference type="PANTHER" id="PTHR38248:SF2">
    <property type="entry name" value="FUNK1 11"/>
    <property type="match status" value="1"/>
</dbReference>
<dbReference type="InterPro" id="IPR008266">
    <property type="entry name" value="Tyr_kinase_AS"/>
</dbReference>
<dbReference type="GO" id="GO:0004672">
    <property type="term" value="F:protein kinase activity"/>
    <property type="evidence" value="ECO:0007669"/>
    <property type="project" value="InterPro"/>
</dbReference>
<evidence type="ECO:0000259" key="2">
    <source>
        <dbReference type="Pfam" id="PF17667"/>
    </source>
</evidence>
<sequence>MHGKIGITSLESLMSDFLPTPHPSRKVIPNIFANVPNFSSESEMYTWMVDLLNGSKLFYNHTFVATPYKADIANPSRQPIDCGMYHRKLPPLEDKDSENQETVHIRLGNWSRLDMAIVCKLQCTNQDPFDERQADCEPVSVDRKKVLGQILSSAELVFNLQQRTFQFMVLFLGHHARVVYIDRSGAYASYKFKYTTQGAALTRFLVRYSRLVPTARGFDPTAHRIEPDSKLGRKLVEWGKVAAKADPEDHVQQFFNQSLDSSWALWKLEVHVEEISTSSSGRTRVEIQNFVVGKPHFQAGGVACRGTRGYVAVRVNAEDELEGPFVYLKDAWRVDHDYPGIEREGSVLQTLNSKETPFVPTLVCHGDLKGATQVTRSQAVWEKANKGKKGSMKRHQHYRLVVAEVGKPLDQFDRGFTLVVAVLCCIIAHAHAYKKAGIIHRDISAGNILLYKAADGSWVGLLNDWELAKVVGVSEVRQQADRMGTWRFMSAHALDNPSKEIDIPDEIESFCHVLLYYAVRFLPHNINPANVGQFLVDYFDGYSNVLGYYRCGSHKYTAMSTGVIELRQYNGDKTAPLTFMRSTDQASDSSGVLFVHPINKIFKTLLSWLHAHYSLDVRPAPPIERVEEPMPDSDRKEWLAFQAILSDLEESEPAGDKNTGLDLAADGSSSSNPSTEQSTLPSYTMDAASLRAIAEKVQTHSSVIWLILDQMENVGWPCNDKGPDLKPAINLVPRSESTSMPRVFQGSTASMSMKRQLEDPEIPSSKRPRFEGAT</sequence>
<gene>
    <name evidence="3" type="ORF">L227DRAFT_551733</name>
</gene>
<dbReference type="SUPFAM" id="SSF56112">
    <property type="entry name" value="Protein kinase-like (PK-like)"/>
    <property type="match status" value="1"/>
</dbReference>
<accession>A0A5C2S2T5</accession>
<evidence type="ECO:0000256" key="1">
    <source>
        <dbReference type="SAM" id="MobiDB-lite"/>
    </source>
</evidence>
<feature type="region of interest" description="Disordered" evidence="1">
    <location>
        <begin position="747"/>
        <end position="774"/>
    </location>
</feature>
<organism evidence="3 4">
    <name type="scientific">Lentinus tigrinus ALCF2SS1-6</name>
    <dbReference type="NCBI Taxonomy" id="1328759"/>
    <lineage>
        <taxon>Eukaryota</taxon>
        <taxon>Fungi</taxon>
        <taxon>Dikarya</taxon>
        <taxon>Basidiomycota</taxon>
        <taxon>Agaricomycotina</taxon>
        <taxon>Agaricomycetes</taxon>
        <taxon>Polyporales</taxon>
        <taxon>Polyporaceae</taxon>
        <taxon>Lentinus</taxon>
    </lineage>
</organism>
<feature type="region of interest" description="Disordered" evidence="1">
    <location>
        <begin position="650"/>
        <end position="681"/>
    </location>
</feature>